<gene>
    <name evidence="2" type="ORF">CEXT_195921</name>
</gene>
<accession>A0AAV4TA64</accession>
<feature type="chain" id="PRO_5043887389" evidence="1">
    <location>
        <begin position="29"/>
        <end position="224"/>
    </location>
</feature>
<evidence type="ECO:0000313" key="2">
    <source>
        <dbReference type="EMBL" id="GIY42099.1"/>
    </source>
</evidence>
<keyword evidence="1" id="KW-0732">Signal</keyword>
<dbReference type="Proteomes" id="UP001054945">
    <property type="component" value="Unassembled WGS sequence"/>
</dbReference>
<sequence length="224" mass="24920">MLHMASNGLRFYAVAIFVFCILSGRQYSSENICGCPTFVNSYSSVKIRCVVRQPKFSPESTCGVNRKDTIFPNVKQREKNYIHSYFSSYLFVGIQGEVSTKSLYLSATSLTFGLVSEIQIACPISSPSWSTKAKKREQEYSESGKGGKKTVLDTAITRGESYTPLLRLKIYLALILMEHGEVERFFSSFTSHFKCEVVLLGVSPNIQIMQTSEGSSGKGFAEDS</sequence>
<protein>
    <submittedName>
        <fullName evidence="2">Uncharacterized protein</fullName>
    </submittedName>
</protein>
<dbReference type="EMBL" id="BPLR01010800">
    <property type="protein sequence ID" value="GIY42099.1"/>
    <property type="molecule type" value="Genomic_DNA"/>
</dbReference>
<keyword evidence="3" id="KW-1185">Reference proteome</keyword>
<name>A0AAV4TA64_CAEEX</name>
<evidence type="ECO:0000313" key="3">
    <source>
        <dbReference type="Proteomes" id="UP001054945"/>
    </source>
</evidence>
<dbReference type="AlphaFoldDB" id="A0AAV4TA64"/>
<evidence type="ECO:0000256" key="1">
    <source>
        <dbReference type="SAM" id="SignalP"/>
    </source>
</evidence>
<comment type="caution">
    <text evidence="2">The sequence shown here is derived from an EMBL/GenBank/DDBJ whole genome shotgun (WGS) entry which is preliminary data.</text>
</comment>
<reference evidence="2 3" key="1">
    <citation type="submission" date="2021-06" db="EMBL/GenBank/DDBJ databases">
        <title>Caerostris extrusa draft genome.</title>
        <authorList>
            <person name="Kono N."/>
            <person name="Arakawa K."/>
        </authorList>
    </citation>
    <scope>NUCLEOTIDE SEQUENCE [LARGE SCALE GENOMIC DNA]</scope>
</reference>
<organism evidence="2 3">
    <name type="scientific">Caerostris extrusa</name>
    <name type="common">Bark spider</name>
    <name type="synonym">Caerostris bankana</name>
    <dbReference type="NCBI Taxonomy" id="172846"/>
    <lineage>
        <taxon>Eukaryota</taxon>
        <taxon>Metazoa</taxon>
        <taxon>Ecdysozoa</taxon>
        <taxon>Arthropoda</taxon>
        <taxon>Chelicerata</taxon>
        <taxon>Arachnida</taxon>
        <taxon>Araneae</taxon>
        <taxon>Araneomorphae</taxon>
        <taxon>Entelegynae</taxon>
        <taxon>Araneoidea</taxon>
        <taxon>Araneidae</taxon>
        <taxon>Caerostris</taxon>
    </lineage>
</organism>
<proteinExistence type="predicted"/>
<feature type="signal peptide" evidence="1">
    <location>
        <begin position="1"/>
        <end position="28"/>
    </location>
</feature>